<sequence length="108" mass="11674">MVTSSPASTPLPSKHEHDHDRSEALFDVAFYRPLYPIGTFALAWERDMALARHQITHGTALALSTCNLVTLPPSTRPLPAPTNQSTPPPAATHTSESHTVFLHPAPCA</sequence>
<evidence type="ECO:0000256" key="1">
    <source>
        <dbReference type="SAM" id="MobiDB-lite"/>
    </source>
</evidence>
<feature type="compositionally biased region" description="Pro residues" evidence="1">
    <location>
        <begin position="74"/>
        <end position="90"/>
    </location>
</feature>
<dbReference type="AlphaFoldDB" id="A0A0C4E622"/>
<organism evidence="3 4">
    <name type="scientific">Magnaporthiopsis poae (strain ATCC 64411 / 73-15)</name>
    <name type="common">Kentucky bluegrass fungus</name>
    <name type="synonym">Magnaporthe poae</name>
    <dbReference type="NCBI Taxonomy" id="644358"/>
    <lineage>
        <taxon>Eukaryota</taxon>
        <taxon>Fungi</taxon>
        <taxon>Dikarya</taxon>
        <taxon>Ascomycota</taxon>
        <taxon>Pezizomycotina</taxon>
        <taxon>Sordariomycetes</taxon>
        <taxon>Sordariomycetidae</taxon>
        <taxon>Magnaporthales</taxon>
        <taxon>Magnaporthaceae</taxon>
        <taxon>Magnaporthiopsis</taxon>
    </lineage>
</organism>
<evidence type="ECO:0000313" key="4">
    <source>
        <dbReference type="Proteomes" id="UP000011715"/>
    </source>
</evidence>
<gene>
    <name evidence="2" type="ORF">MAPG_07952</name>
</gene>
<dbReference type="VEuPathDB" id="FungiDB:MAPG_07952"/>
<name>A0A0C4E622_MAGP6</name>
<reference evidence="2" key="2">
    <citation type="submission" date="2010-05" db="EMBL/GenBank/DDBJ databases">
        <title>The Genome Sequence of Magnaporthe poae strain ATCC 64411.</title>
        <authorList>
            <consortium name="The Broad Institute Genome Sequencing Platform"/>
            <consortium name="Broad Institute Genome Sequencing Center for Infectious Disease"/>
            <person name="Ma L.-J."/>
            <person name="Dead R."/>
            <person name="Young S."/>
            <person name="Zeng Q."/>
            <person name="Koehrsen M."/>
            <person name="Alvarado L."/>
            <person name="Berlin A."/>
            <person name="Chapman S.B."/>
            <person name="Chen Z."/>
            <person name="Freedman E."/>
            <person name="Gellesch M."/>
            <person name="Goldberg J."/>
            <person name="Griggs A."/>
            <person name="Gujja S."/>
            <person name="Heilman E.R."/>
            <person name="Heiman D."/>
            <person name="Hepburn T."/>
            <person name="Howarth C."/>
            <person name="Jen D."/>
            <person name="Larson L."/>
            <person name="Mehta T."/>
            <person name="Neiman D."/>
            <person name="Pearson M."/>
            <person name="Roberts A."/>
            <person name="Saif S."/>
            <person name="Shea T."/>
            <person name="Shenoy N."/>
            <person name="Sisk P."/>
            <person name="Stolte C."/>
            <person name="Sykes S."/>
            <person name="Walk T."/>
            <person name="White J."/>
            <person name="Yandava C."/>
            <person name="Haas B."/>
            <person name="Nusbaum C."/>
            <person name="Birren B."/>
        </authorList>
    </citation>
    <scope>NUCLEOTIDE SEQUENCE</scope>
    <source>
        <strain evidence="2">ATCC 64411</strain>
    </source>
</reference>
<evidence type="ECO:0000313" key="3">
    <source>
        <dbReference type="EnsemblFungi" id="MAPG_07952T0"/>
    </source>
</evidence>
<dbReference type="Proteomes" id="UP000011715">
    <property type="component" value="Unassembled WGS sequence"/>
</dbReference>
<dbReference type="EMBL" id="ADBL01001921">
    <property type="status" value="NOT_ANNOTATED_CDS"/>
    <property type="molecule type" value="Genomic_DNA"/>
</dbReference>
<evidence type="ECO:0000313" key="2">
    <source>
        <dbReference type="EMBL" id="KLU88972.1"/>
    </source>
</evidence>
<accession>A0A0C4E622</accession>
<dbReference type="EMBL" id="GL876972">
    <property type="protein sequence ID" value="KLU88972.1"/>
    <property type="molecule type" value="Genomic_DNA"/>
</dbReference>
<proteinExistence type="predicted"/>
<reference evidence="2" key="3">
    <citation type="submission" date="2011-03" db="EMBL/GenBank/DDBJ databases">
        <title>Annotation of Magnaporthe poae ATCC 64411.</title>
        <authorList>
            <person name="Ma L.-J."/>
            <person name="Dead R."/>
            <person name="Young S.K."/>
            <person name="Zeng Q."/>
            <person name="Gargeya S."/>
            <person name="Fitzgerald M."/>
            <person name="Haas B."/>
            <person name="Abouelleil A."/>
            <person name="Alvarado L."/>
            <person name="Arachchi H.M."/>
            <person name="Berlin A."/>
            <person name="Brown A."/>
            <person name="Chapman S.B."/>
            <person name="Chen Z."/>
            <person name="Dunbar C."/>
            <person name="Freedman E."/>
            <person name="Gearin G."/>
            <person name="Gellesch M."/>
            <person name="Goldberg J."/>
            <person name="Griggs A."/>
            <person name="Gujja S."/>
            <person name="Heiman D."/>
            <person name="Howarth C."/>
            <person name="Larson L."/>
            <person name="Lui A."/>
            <person name="MacDonald P.J.P."/>
            <person name="Mehta T."/>
            <person name="Montmayeur A."/>
            <person name="Murphy C."/>
            <person name="Neiman D."/>
            <person name="Pearson M."/>
            <person name="Priest M."/>
            <person name="Roberts A."/>
            <person name="Saif S."/>
            <person name="Shea T."/>
            <person name="Shenoy N."/>
            <person name="Sisk P."/>
            <person name="Stolte C."/>
            <person name="Sykes S."/>
            <person name="Yandava C."/>
            <person name="Wortman J."/>
            <person name="Nusbaum C."/>
            <person name="Birren B."/>
        </authorList>
    </citation>
    <scope>NUCLEOTIDE SEQUENCE</scope>
    <source>
        <strain evidence="2">ATCC 64411</strain>
    </source>
</reference>
<protein>
    <submittedName>
        <fullName evidence="2 3">Uncharacterized protein</fullName>
    </submittedName>
</protein>
<dbReference type="EnsemblFungi" id="MAPG_07952T0">
    <property type="protein sequence ID" value="MAPG_07952T0"/>
    <property type="gene ID" value="MAPG_07952"/>
</dbReference>
<reference evidence="4" key="1">
    <citation type="submission" date="2010-05" db="EMBL/GenBank/DDBJ databases">
        <title>The genome sequence of Magnaporthe poae strain ATCC 64411.</title>
        <authorList>
            <person name="Ma L.-J."/>
            <person name="Dead R."/>
            <person name="Young S."/>
            <person name="Zeng Q."/>
            <person name="Koehrsen M."/>
            <person name="Alvarado L."/>
            <person name="Berlin A."/>
            <person name="Chapman S.B."/>
            <person name="Chen Z."/>
            <person name="Freedman E."/>
            <person name="Gellesch M."/>
            <person name="Goldberg J."/>
            <person name="Griggs A."/>
            <person name="Gujja S."/>
            <person name="Heilman E.R."/>
            <person name="Heiman D."/>
            <person name="Hepburn T."/>
            <person name="Howarth C."/>
            <person name="Jen D."/>
            <person name="Larson L."/>
            <person name="Mehta T."/>
            <person name="Neiman D."/>
            <person name="Pearson M."/>
            <person name="Roberts A."/>
            <person name="Saif S."/>
            <person name="Shea T."/>
            <person name="Shenoy N."/>
            <person name="Sisk P."/>
            <person name="Stolte C."/>
            <person name="Sykes S."/>
            <person name="Walk T."/>
            <person name="White J."/>
            <person name="Yandava C."/>
            <person name="Haas B."/>
            <person name="Nusbaum C."/>
            <person name="Birren B."/>
        </authorList>
    </citation>
    <scope>NUCLEOTIDE SEQUENCE [LARGE SCALE GENOMIC DNA]</scope>
    <source>
        <strain evidence="4">ATCC 64411 / 73-15</strain>
    </source>
</reference>
<reference evidence="3" key="5">
    <citation type="submission" date="2015-06" db="UniProtKB">
        <authorList>
            <consortium name="EnsemblFungi"/>
        </authorList>
    </citation>
    <scope>IDENTIFICATION</scope>
    <source>
        <strain evidence="3">ATCC 64411</strain>
    </source>
</reference>
<reference evidence="3" key="4">
    <citation type="journal article" date="2015" name="G3 (Bethesda)">
        <title>Genome sequences of three phytopathogenic species of the Magnaporthaceae family of fungi.</title>
        <authorList>
            <person name="Okagaki L.H."/>
            <person name="Nunes C.C."/>
            <person name="Sailsbery J."/>
            <person name="Clay B."/>
            <person name="Brown D."/>
            <person name="John T."/>
            <person name="Oh Y."/>
            <person name="Young N."/>
            <person name="Fitzgerald M."/>
            <person name="Haas B.J."/>
            <person name="Zeng Q."/>
            <person name="Young S."/>
            <person name="Adiconis X."/>
            <person name="Fan L."/>
            <person name="Levin J.Z."/>
            <person name="Mitchell T.K."/>
            <person name="Okubara P.A."/>
            <person name="Farman M.L."/>
            <person name="Kohn L.M."/>
            <person name="Birren B."/>
            <person name="Ma L.-J."/>
            <person name="Dean R.A."/>
        </authorList>
    </citation>
    <scope>NUCLEOTIDE SEQUENCE</scope>
    <source>
        <strain evidence="3">ATCC 64411 / 73-15</strain>
    </source>
</reference>
<keyword evidence="4" id="KW-1185">Reference proteome</keyword>
<feature type="region of interest" description="Disordered" evidence="1">
    <location>
        <begin position="74"/>
        <end position="108"/>
    </location>
</feature>